<evidence type="ECO:0000313" key="3">
    <source>
        <dbReference type="Proteomes" id="UP000193409"/>
    </source>
</evidence>
<reference evidence="2 3" key="1">
    <citation type="submission" date="2017-03" db="EMBL/GenBank/DDBJ databases">
        <authorList>
            <person name="Afonso C.L."/>
            <person name="Miller P.J."/>
            <person name="Scott M.A."/>
            <person name="Spackman E."/>
            <person name="Goraichik I."/>
            <person name="Dimitrov K.M."/>
            <person name="Suarez D.L."/>
            <person name="Swayne D.E."/>
        </authorList>
    </citation>
    <scope>NUCLEOTIDE SEQUENCE [LARGE SCALE GENOMIC DNA]</scope>
    <source>
        <strain evidence="2 3">CECT 7680</strain>
    </source>
</reference>
<accession>A0A1Y5TN94</accession>
<keyword evidence="1" id="KW-0732">Signal</keyword>
<dbReference type="RefSeq" id="WP_085869874.1">
    <property type="nucleotide sequence ID" value="NZ_FWFQ01000035.1"/>
</dbReference>
<proteinExistence type="predicted"/>
<dbReference type="AlphaFoldDB" id="A0A1Y5TN94"/>
<gene>
    <name evidence="2" type="ORF">PSA7680_03386</name>
</gene>
<feature type="chain" id="PRO_5011966576" description="Lipoprotein" evidence="1">
    <location>
        <begin position="22"/>
        <end position="100"/>
    </location>
</feature>
<evidence type="ECO:0008006" key="4">
    <source>
        <dbReference type="Google" id="ProtNLM"/>
    </source>
</evidence>
<sequence>MKRLFAICLFALLAACSNPNAGVGVSGGGGDVSVNAGVSGDVGQNSTAYVGTGGAGISTSTGGNTSVYVGTDGAGISVGTGNVRVGVGTGGPRWGWGWGW</sequence>
<dbReference type="PROSITE" id="PS51257">
    <property type="entry name" value="PROKAR_LIPOPROTEIN"/>
    <property type="match status" value="1"/>
</dbReference>
<dbReference type="EMBL" id="FWFQ01000035">
    <property type="protein sequence ID" value="SLN64240.1"/>
    <property type="molecule type" value="Genomic_DNA"/>
</dbReference>
<evidence type="ECO:0000256" key="1">
    <source>
        <dbReference type="SAM" id="SignalP"/>
    </source>
</evidence>
<dbReference type="Proteomes" id="UP000193409">
    <property type="component" value="Unassembled WGS sequence"/>
</dbReference>
<keyword evidence="3" id="KW-1185">Reference proteome</keyword>
<evidence type="ECO:0000313" key="2">
    <source>
        <dbReference type="EMBL" id="SLN64240.1"/>
    </source>
</evidence>
<name>A0A1Y5TN94_9RHOB</name>
<organism evidence="2 3">
    <name type="scientific">Pseudoruegeria aquimaris</name>
    <dbReference type="NCBI Taxonomy" id="393663"/>
    <lineage>
        <taxon>Bacteria</taxon>
        <taxon>Pseudomonadati</taxon>
        <taxon>Pseudomonadota</taxon>
        <taxon>Alphaproteobacteria</taxon>
        <taxon>Rhodobacterales</taxon>
        <taxon>Roseobacteraceae</taxon>
        <taxon>Pseudoruegeria</taxon>
    </lineage>
</organism>
<protein>
    <recommendedName>
        <fullName evidence="4">Lipoprotein</fullName>
    </recommendedName>
</protein>
<feature type="signal peptide" evidence="1">
    <location>
        <begin position="1"/>
        <end position="21"/>
    </location>
</feature>